<keyword evidence="1" id="KW-0143">Chaperone</keyword>
<reference evidence="2 3" key="1">
    <citation type="submission" date="2016-11" db="EMBL/GenBank/DDBJ databases">
        <authorList>
            <person name="Jaros S."/>
            <person name="Januszkiewicz K."/>
            <person name="Wedrychowicz H."/>
        </authorList>
    </citation>
    <scope>NUCLEOTIDE SEQUENCE [LARGE SCALE GENOMIC DNA]</scope>
    <source>
        <strain evidence="2 3">DSM 9705</strain>
    </source>
</reference>
<dbReference type="InterPro" id="IPR036411">
    <property type="entry name" value="TorD-like_sf"/>
</dbReference>
<evidence type="ECO:0000313" key="2">
    <source>
        <dbReference type="EMBL" id="SHH49960.1"/>
    </source>
</evidence>
<dbReference type="InterPro" id="IPR020945">
    <property type="entry name" value="DMSO/NO3_reduct_chaperone"/>
</dbReference>
<dbReference type="EMBL" id="FQXS01000003">
    <property type="protein sequence ID" value="SHH49960.1"/>
    <property type="molecule type" value="Genomic_DNA"/>
</dbReference>
<dbReference type="RefSeq" id="WP_073373454.1">
    <property type="nucleotide sequence ID" value="NZ_FQXS01000003.1"/>
</dbReference>
<dbReference type="Proteomes" id="UP000184139">
    <property type="component" value="Unassembled WGS sequence"/>
</dbReference>
<sequence length="176" mass="19741">MNETTDLSADLRCLSLLFSYPDEQWAAAPIPHSKGKALLQEMRDATRVTLQNEYVRLFINALPTLPCPPYGSVFLEGTVMGRSTVELAQRYRAYGLHSTEMADHIGVECEFLALLSSMRDRSEIAADCAFVTDHLNSWTAPFFDLVEQHDRLGPYHHCAAFGRQVCAATSRSLLSW</sequence>
<evidence type="ECO:0000256" key="1">
    <source>
        <dbReference type="ARBA" id="ARBA00023186"/>
    </source>
</evidence>
<name>A0A1M5TH32_9BACT</name>
<dbReference type="STRING" id="1121409.SAMN02745124_00713"/>
<dbReference type="PANTHER" id="PTHR34227">
    <property type="entry name" value="CHAPERONE PROTEIN YCDY"/>
    <property type="match status" value="1"/>
</dbReference>
<accession>A0A1M5TH32</accession>
<organism evidence="2 3">
    <name type="scientific">Desulfofustis glycolicus DSM 9705</name>
    <dbReference type="NCBI Taxonomy" id="1121409"/>
    <lineage>
        <taxon>Bacteria</taxon>
        <taxon>Pseudomonadati</taxon>
        <taxon>Thermodesulfobacteriota</taxon>
        <taxon>Desulfobulbia</taxon>
        <taxon>Desulfobulbales</taxon>
        <taxon>Desulfocapsaceae</taxon>
        <taxon>Desulfofustis</taxon>
    </lineage>
</organism>
<dbReference type="AlphaFoldDB" id="A0A1M5TH32"/>
<dbReference type="PANTHER" id="PTHR34227:SF1">
    <property type="entry name" value="DIMETHYL SULFOXIDE REDUCTASE CHAPERONE-RELATED"/>
    <property type="match status" value="1"/>
</dbReference>
<proteinExistence type="predicted"/>
<dbReference type="SUPFAM" id="SSF89155">
    <property type="entry name" value="TorD-like"/>
    <property type="match status" value="1"/>
</dbReference>
<dbReference type="Pfam" id="PF02613">
    <property type="entry name" value="Nitrate_red_del"/>
    <property type="match status" value="1"/>
</dbReference>
<dbReference type="Gene3D" id="1.10.3480.10">
    <property type="entry name" value="TorD-like"/>
    <property type="match status" value="1"/>
</dbReference>
<dbReference type="OrthoDB" id="13061at2"/>
<protein>
    <submittedName>
        <fullName evidence="2">Chaperone TorD involved in molybdoenzyme TorA maturation</fullName>
    </submittedName>
</protein>
<gene>
    <name evidence="2" type="ORF">SAMN02745124_00713</name>
</gene>
<dbReference type="InterPro" id="IPR050289">
    <property type="entry name" value="TorD/DmsD_chaperones"/>
</dbReference>
<evidence type="ECO:0000313" key="3">
    <source>
        <dbReference type="Proteomes" id="UP000184139"/>
    </source>
</evidence>
<keyword evidence="3" id="KW-1185">Reference proteome</keyword>